<dbReference type="EMBL" id="GBXM01049219">
    <property type="protein sequence ID" value="JAH59358.1"/>
    <property type="molecule type" value="Transcribed_RNA"/>
</dbReference>
<name>A0A0E9U336_ANGAN</name>
<accession>A0A0E9U336</accession>
<reference evidence="1" key="2">
    <citation type="journal article" date="2015" name="Fish Shellfish Immunol.">
        <title>Early steps in the European eel (Anguilla anguilla)-Vibrio vulnificus interaction in the gills: Role of the RtxA13 toxin.</title>
        <authorList>
            <person name="Callol A."/>
            <person name="Pajuelo D."/>
            <person name="Ebbesson L."/>
            <person name="Teles M."/>
            <person name="MacKenzie S."/>
            <person name="Amaro C."/>
        </authorList>
    </citation>
    <scope>NUCLEOTIDE SEQUENCE</scope>
</reference>
<evidence type="ECO:0000313" key="1">
    <source>
        <dbReference type="EMBL" id="JAH59358.1"/>
    </source>
</evidence>
<protein>
    <submittedName>
        <fullName evidence="1">Uncharacterized protein</fullName>
    </submittedName>
</protein>
<sequence length="23" mass="2703">MTHSLHTDILFILNTFILQQCVD</sequence>
<dbReference type="AlphaFoldDB" id="A0A0E9U336"/>
<organism evidence="1">
    <name type="scientific">Anguilla anguilla</name>
    <name type="common">European freshwater eel</name>
    <name type="synonym">Muraena anguilla</name>
    <dbReference type="NCBI Taxonomy" id="7936"/>
    <lineage>
        <taxon>Eukaryota</taxon>
        <taxon>Metazoa</taxon>
        <taxon>Chordata</taxon>
        <taxon>Craniata</taxon>
        <taxon>Vertebrata</taxon>
        <taxon>Euteleostomi</taxon>
        <taxon>Actinopterygii</taxon>
        <taxon>Neopterygii</taxon>
        <taxon>Teleostei</taxon>
        <taxon>Anguilliformes</taxon>
        <taxon>Anguillidae</taxon>
        <taxon>Anguilla</taxon>
    </lineage>
</organism>
<proteinExistence type="predicted"/>
<reference evidence="1" key="1">
    <citation type="submission" date="2014-11" db="EMBL/GenBank/DDBJ databases">
        <authorList>
            <person name="Amaro Gonzalez C."/>
        </authorList>
    </citation>
    <scope>NUCLEOTIDE SEQUENCE</scope>
</reference>